<comment type="caution">
    <text evidence="1">The sequence shown here is derived from an EMBL/GenBank/DDBJ whole genome shotgun (WGS) entry which is preliminary data.</text>
</comment>
<dbReference type="AlphaFoldDB" id="B9BT18"/>
<reference evidence="1 2" key="1">
    <citation type="journal article" date="2012" name="J. Bacteriol.">
        <title>Draft Genome Sequence Determination for Cystic Fibrosis and Chronic Granulomatous Disease Burkholderia multivorans Isolates.</title>
        <authorList>
            <person name="Varga J.J."/>
            <person name="Losada L."/>
            <person name="Zelazny A.M."/>
            <person name="Brinkac L."/>
            <person name="Harkins D."/>
            <person name="Radune D."/>
            <person name="Hostetler J."/>
            <person name="Sampaio E.P."/>
            <person name="Ronning C.M."/>
            <person name="Nierman W.C."/>
            <person name="Greenberg D.E."/>
            <person name="Holland S.M."/>
            <person name="Goldberg J.B."/>
        </authorList>
    </citation>
    <scope>NUCLEOTIDE SEQUENCE [LARGE SCALE GENOMIC DNA]</scope>
    <source>
        <strain evidence="1 2">CGD2</strain>
    </source>
</reference>
<sequence length="43" mass="4497">MMPGDDAQASSGPAHARVVRAPACRGPFAFQRPHALHDTAAAR</sequence>
<protein>
    <submittedName>
        <fullName evidence="1">Uncharacterized protein</fullName>
    </submittedName>
</protein>
<proteinExistence type="predicted"/>
<name>B9BT18_9BURK</name>
<evidence type="ECO:0000313" key="1">
    <source>
        <dbReference type="EMBL" id="EEE06238.1"/>
    </source>
</evidence>
<evidence type="ECO:0000313" key="2">
    <source>
        <dbReference type="Proteomes" id="UP000004535"/>
    </source>
</evidence>
<accession>B9BT18</accession>
<organism evidence="1 2">
    <name type="scientific">Burkholderia multivorans CGD2</name>
    <dbReference type="NCBI Taxonomy" id="513052"/>
    <lineage>
        <taxon>Bacteria</taxon>
        <taxon>Pseudomonadati</taxon>
        <taxon>Pseudomonadota</taxon>
        <taxon>Betaproteobacteria</taxon>
        <taxon>Burkholderiales</taxon>
        <taxon>Burkholderiaceae</taxon>
        <taxon>Burkholderia</taxon>
        <taxon>Burkholderia cepacia complex</taxon>
    </lineage>
</organism>
<dbReference type="EMBL" id="ACFC01000007">
    <property type="protein sequence ID" value="EEE06238.1"/>
    <property type="molecule type" value="Genomic_DNA"/>
</dbReference>
<gene>
    <name evidence="1" type="ORF">BURMUCGD2_2941</name>
</gene>
<dbReference type="Proteomes" id="UP000004535">
    <property type="component" value="Unassembled WGS sequence"/>
</dbReference>